<name>A0A9W4UD16_9PLEO</name>
<evidence type="ECO:0000313" key="1">
    <source>
        <dbReference type="EMBL" id="CAI6333961.1"/>
    </source>
</evidence>
<dbReference type="Proteomes" id="UP001152607">
    <property type="component" value="Unassembled WGS sequence"/>
</dbReference>
<proteinExistence type="predicted"/>
<comment type="caution">
    <text evidence="1">The sequence shown here is derived from an EMBL/GenBank/DDBJ whole genome shotgun (WGS) entry which is preliminary data.</text>
</comment>
<reference evidence="1" key="1">
    <citation type="submission" date="2023-01" db="EMBL/GenBank/DDBJ databases">
        <authorList>
            <person name="Van Ghelder C."/>
            <person name="Rancurel C."/>
        </authorList>
    </citation>
    <scope>NUCLEOTIDE SEQUENCE</scope>
    <source>
        <strain evidence="1">CNCM I-4278</strain>
    </source>
</reference>
<gene>
    <name evidence="1" type="ORF">PDIGIT_LOCUS7013</name>
</gene>
<organism evidence="1 2">
    <name type="scientific">Periconia digitata</name>
    <dbReference type="NCBI Taxonomy" id="1303443"/>
    <lineage>
        <taxon>Eukaryota</taxon>
        <taxon>Fungi</taxon>
        <taxon>Dikarya</taxon>
        <taxon>Ascomycota</taxon>
        <taxon>Pezizomycotina</taxon>
        <taxon>Dothideomycetes</taxon>
        <taxon>Pleosporomycetidae</taxon>
        <taxon>Pleosporales</taxon>
        <taxon>Massarineae</taxon>
        <taxon>Periconiaceae</taxon>
        <taxon>Periconia</taxon>
    </lineage>
</organism>
<accession>A0A9W4UD16</accession>
<dbReference type="EMBL" id="CAOQHR010000004">
    <property type="protein sequence ID" value="CAI6333961.1"/>
    <property type="molecule type" value="Genomic_DNA"/>
</dbReference>
<evidence type="ECO:0000313" key="2">
    <source>
        <dbReference type="Proteomes" id="UP001152607"/>
    </source>
</evidence>
<protein>
    <submittedName>
        <fullName evidence="1">Uncharacterized protein</fullName>
    </submittedName>
</protein>
<keyword evidence="2" id="KW-1185">Reference proteome</keyword>
<dbReference type="AlphaFoldDB" id="A0A9W4UD16"/>
<sequence>MNHGTLVALCYKRAEFSQGFPLPLTLSSPVRAPTAQQRQQCLLYPTCPRCHSSWHPL</sequence>